<dbReference type="Gene3D" id="2.40.70.10">
    <property type="entry name" value="Acid Proteases"/>
    <property type="match status" value="1"/>
</dbReference>
<dbReference type="GO" id="GO:0003676">
    <property type="term" value="F:nucleic acid binding"/>
    <property type="evidence" value="ECO:0007669"/>
    <property type="project" value="InterPro"/>
</dbReference>
<evidence type="ECO:0000313" key="5">
    <source>
        <dbReference type="Proteomes" id="UP000321393"/>
    </source>
</evidence>
<organism evidence="4 5">
    <name type="scientific">Cucumis melo var. makuwa</name>
    <name type="common">Oriental melon</name>
    <dbReference type="NCBI Taxonomy" id="1194695"/>
    <lineage>
        <taxon>Eukaryota</taxon>
        <taxon>Viridiplantae</taxon>
        <taxon>Streptophyta</taxon>
        <taxon>Embryophyta</taxon>
        <taxon>Tracheophyta</taxon>
        <taxon>Spermatophyta</taxon>
        <taxon>Magnoliopsida</taxon>
        <taxon>eudicotyledons</taxon>
        <taxon>Gunneridae</taxon>
        <taxon>Pentapetalae</taxon>
        <taxon>rosids</taxon>
        <taxon>fabids</taxon>
        <taxon>Cucurbitales</taxon>
        <taxon>Cucurbitaceae</taxon>
        <taxon>Benincaseae</taxon>
        <taxon>Cucumis</taxon>
    </lineage>
</organism>
<evidence type="ECO:0000313" key="4">
    <source>
        <dbReference type="EMBL" id="KAA0059834.1"/>
    </source>
</evidence>
<reference evidence="4 5" key="1">
    <citation type="submission" date="2019-08" db="EMBL/GenBank/DDBJ databases">
        <title>Draft genome sequences of two oriental melons (Cucumis melo L. var makuwa).</title>
        <authorList>
            <person name="Kwon S.-Y."/>
        </authorList>
    </citation>
    <scope>NUCLEOTIDE SEQUENCE [LARGE SCALE GENOMIC DNA]</scope>
    <source>
        <strain evidence="5">cv. SW 3</strain>
        <tissue evidence="4">Leaf</tissue>
    </source>
</reference>
<dbReference type="EMBL" id="SSTE01005892">
    <property type="protein sequence ID" value="KAA0059834.1"/>
    <property type="molecule type" value="Genomic_DNA"/>
</dbReference>
<comment type="caution">
    <text evidence="4">The sequence shown here is derived from an EMBL/GenBank/DDBJ whole genome shotgun (WGS) entry which is preliminary data.</text>
</comment>
<dbReference type="GO" id="GO:0008270">
    <property type="term" value="F:zinc ion binding"/>
    <property type="evidence" value="ECO:0007669"/>
    <property type="project" value="UniProtKB-KW"/>
</dbReference>
<dbReference type="Pfam" id="PF00098">
    <property type="entry name" value="zf-CCHC"/>
    <property type="match status" value="1"/>
</dbReference>
<gene>
    <name evidence="4" type="ORF">E6C27_scaffold108G001170</name>
</gene>
<dbReference type="InterPro" id="IPR005162">
    <property type="entry name" value="Retrotrans_gag_dom"/>
</dbReference>
<dbReference type="SMART" id="SM00343">
    <property type="entry name" value="ZnF_C2HC"/>
    <property type="match status" value="1"/>
</dbReference>
<dbReference type="OrthoDB" id="1934635at2759"/>
<feature type="compositionally biased region" description="Acidic residues" evidence="2">
    <location>
        <begin position="243"/>
        <end position="256"/>
    </location>
</feature>
<name>A0A5A7UXS4_CUCMM</name>
<dbReference type="Proteomes" id="UP000321393">
    <property type="component" value="Unassembled WGS sequence"/>
</dbReference>
<feature type="compositionally biased region" description="Polar residues" evidence="2">
    <location>
        <begin position="161"/>
        <end position="178"/>
    </location>
</feature>
<feature type="domain" description="CCHC-type" evidence="3">
    <location>
        <begin position="212"/>
        <end position="228"/>
    </location>
</feature>
<dbReference type="InterPro" id="IPR036875">
    <property type="entry name" value="Znf_CCHC_sf"/>
</dbReference>
<evidence type="ECO:0000256" key="1">
    <source>
        <dbReference type="PROSITE-ProRule" id="PRU00047"/>
    </source>
</evidence>
<dbReference type="PROSITE" id="PS50158">
    <property type="entry name" value="ZF_CCHC"/>
    <property type="match status" value="1"/>
</dbReference>
<dbReference type="Gene3D" id="4.10.60.10">
    <property type="entry name" value="Zinc finger, CCHC-type"/>
    <property type="match status" value="1"/>
</dbReference>
<dbReference type="Pfam" id="PF03732">
    <property type="entry name" value="Retrotrans_gag"/>
    <property type="match status" value="1"/>
</dbReference>
<accession>A0A5A7UXS4</accession>
<keyword evidence="1" id="KW-0479">Metal-binding</keyword>
<evidence type="ECO:0000256" key="2">
    <source>
        <dbReference type="SAM" id="MobiDB-lite"/>
    </source>
</evidence>
<keyword evidence="1" id="KW-0863">Zinc-finger</keyword>
<dbReference type="PANTHER" id="PTHR35046:SF9">
    <property type="entry name" value="RNA-DIRECTED DNA POLYMERASE"/>
    <property type="match status" value="1"/>
</dbReference>
<keyword evidence="1" id="KW-0862">Zinc</keyword>
<protein>
    <recommendedName>
        <fullName evidence="3">CCHC-type domain-containing protein</fullName>
    </recommendedName>
</protein>
<dbReference type="InterPro" id="IPR001878">
    <property type="entry name" value="Znf_CCHC"/>
</dbReference>
<dbReference type="PANTHER" id="PTHR35046">
    <property type="entry name" value="ZINC KNUCKLE (CCHC-TYPE) FAMILY PROTEIN"/>
    <property type="match status" value="1"/>
</dbReference>
<evidence type="ECO:0000259" key="3">
    <source>
        <dbReference type="PROSITE" id="PS50158"/>
    </source>
</evidence>
<dbReference type="AlphaFoldDB" id="A0A5A7UXS4"/>
<feature type="compositionally biased region" description="Basic and acidic residues" evidence="2">
    <location>
        <begin position="180"/>
        <end position="200"/>
    </location>
</feature>
<feature type="region of interest" description="Disordered" evidence="2">
    <location>
        <begin position="161"/>
        <end position="205"/>
    </location>
</feature>
<dbReference type="SUPFAM" id="SSF57756">
    <property type="entry name" value="Retrovirus zinc finger-like domains"/>
    <property type="match status" value="1"/>
</dbReference>
<dbReference type="InterPro" id="IPR021109">
    <property type="entry name" value="Peptidase_aspartic_dom_sf"/>
</dbReference>
<proteinExistence type="predicted"/>
<feature type="region of interest" description="Disordered" evidence="2">
    <location>
        <begin position="225"/>
        <end position="256"/>
    </location>
</feature>
<sequence length="359" mass="41243">MKIDLPVYNGKRDTESFLDWVKSTKNFFNYMDTLDRKKVHLVALELQGGASAWWDQLEINRQRCGKPPICSWEKMKKLLKARFLPPNYEQTIYNQYQNCHQGSRSIAEYIEEFHRLSARTNLGENEQHQIARFIGETVEEMMVAPLKSSNRKTTWKVNFSKKQSYSSRTNEQPSTSVGGKSKDVDTQDAAKKKDNTDKGKSQNTYTRPSLEKCFRCGQSGHLSNNCPQRETISLADKESNSISEDDKEEEEEAEFIEADDGDRISYVIQRVLIAPKEETNPQRHSLFKTRCTINRRVCDVIIDSGSSENFVARKLVTILNLKTNPYPNPYKIGWVRKGGEASIKEIYTVSLSIGHGYKD</sequence>
<dbReference type="CDD" id="cd00303">
    <property type="entry name" value="retropepsin_like"/>
    <property type="match status" value="1"/>
</dbReference>